<keyword evidence="3" id="KW-0472">Membrane</keyword>
<name>A0A7S0ZBA3_9RHOD</name>
<gene>
    <name evidence="7" type="ORF">TOLI1172_LOCUS922</name>
</gene>
<evidence type="ECO:0000313" key="7">
    <source>
        <dbReference type="EMBL" id="CAD8816534.1"/>
    </source>
</evidence>
<evidence type="ECO:0000256" key="1">
    <source>
        <dbReference type="ARBA" id="ARBA00004370"/>
    </source>
</evidence>
<evidence type="ECO:0000256" key="4">
    <source>
        <dbReference type="RuleBase" id="RU366054"/>
    </source>
</evidence>
<keyword evidence="5" id="KW-0175">Coiled coil</keyword>
<dbReference type="InterPro" id="IPR001107">
    <property type="entry name" value="Band_7"/>
</dbReference>
<dbReference type="InterPro" id="IPR036013">
    <property type="entry name" value="Band_7/SPFH_dom_sf"/>
</dbReference>
<dbReference type="CDD" id="cd03399">
    <property type="entry name" value="SPFH_flotillin"/>
    <property type="match status" value="1"/>
</dbReference>
<dbReference type="PANTHER" id="PTHR13806">
    <property type="entry name" value="FLOTILLIN-RELATED"/>
    <property type="match status" value="1"/>
</dbReference>
<dbReference type="AlphaFoldDB" id="A0A7S0ZBA3"/>
<protein>
    <recommendedName>
        <fullName evidence="6">Band 7 domain-containing protein</fullName>
    </recommendedName>
</protein>
<dbReference type="Pfam" id="PF01145">
    <property type="entry name" value="Band_7"/>
    <property type="match status" value="1"/>
</dbReference>
<sequence length="516" mass="56101">MGNIVVAPPSSALIITRGRKQQSHIQIGGRAFVPFFVSKCYKLSLELRTIRVDSKSAATSKGVMLDVIGICQVKVSGYKEDENHNLQQDDNAIRLAAQHFIGASDESLEEAVNATLEGHQRAILGTLTVEEVYRDRSAFSEQVRKLAEEDMRSMGLEIVSYTIASISDSEGYMNSLGVTQTEMVKRNAQEGRALHQSEAAMKSEQEKLKATLAINDAKQRAAQSDAELALAVAANTANVNREQARADNAKTLEDAILKQRVVVAECEQRRLEAENNVKIEQQQAQINKVRREAAAEAEASTQLIAARKSAQEAQILIGKEEANVKVETQRMEAKRVRVTATAEMEAEAGLIEQRRKAQIMHIATEAELARVQKEAEGVVLKANADAESARVKGLSEAAVMKEKMKVETEKLQLIGEAYGKYNENGVRVEMIKAMPSVAEQIAKPLEKTEKIVFMGGGGSGVGSSAMLQDMTRSVMVVDQVLQEAQGTLAGSLIDKIAEHTVMTGPVSSTHAATQCA</sequence>
<dbReference type="Gene3D" id="3.30.479.30">
    <property type="entry name" value="Band 7 domain"/>
    <property type="match status" value="1"/>
</dbReference>
<accession>A0A7S0ZBA3</accession>
<dbReference type="InterPro" id="IPR031905">
    <property type="entry name" value="Flotillin_C"/>
</dbReference>
<dbReference type="GO" id="GO:0005886">
    <property type="term" value="C:plasma membrane"/>
    <property type="evidence" value="ECO:0007669"/>
    <property type="project" value="TreeGrafter"/>
</dbReference>
<dbReference type="GO" id="GO:0002020">
    <property type="term" value="F:protease binding"/>
    <property type="evidence" value="ECO:0007669"/>
    <property type="project" value="TreeGrafter"/>
</dbReference>
<feature type="domain" description="Band 7" evidence="6">
    <location>
        <begin position="2"/>
        <end position="180"/>
    </location>
</feature>
<evidence type="ECO:0000256" key="5">
    <source>
        <dbReference type="SAM" id="Coils"/>
    </source>
</evidence>
<dbReference type="PANTHER" id="PTHR13806:SF46">
    <property type="entry name" value="FLOTILLIN-1-RELATED"/>
    <property type="match status" value="1"/>
</dbReference>
<comment type="similarity">
    <text evidence="2 4">Belongs to the band 7/mec-2 family. Flotillin subfamily.</text>
</comment>
<dbReference type="SMART" id="SM00244">
    <property type="entry name" value="PHB"/>
    <property type="match status" value="1"/>
</dbReference>
<organism evidence="7">
    <name type="scientific">Timspurckia oligopyrenoides</name>
    <dbReference type="NCBI Taxonomy" id="708627"/>
    <lineage>
        <taxon>Eukaryota</taxon>
        <taxon>Rhodophyta</taxon>
        <taxon>Bangiophyceae</taxon>
        <taxon>Porphyridiales</taxon>
        <taxon>Porphyridiaceae</taxon>
        <taxon>Timspurckia</taxon>
    </lineage>
</organism>
<dbReference type="EMBL" id="HBFP01001274">
    <property type="protein sequence ID" value="CAD8816534.1"/>
    <property type="molecule type" value="Transcribed_RNA"/>
</dbReference>
<proteinExistence type="inferred from homology"/>
<evidence type="ECO:0000256" key="2">
    <source>
        <dbReference type="ARBA" id="ARBA00007161"/>
    </source>
</evidence>
<reference evidence="7" key="1">
    <citation type="submission" date="2021-01" db="EMBL/GenBank/DDBJ databases">
        <authorList>
            <person name="Corre E."/>
            <person name="Pelletier E."/>
            <person name="Niang G."/>
            <person name="Scheremetjew M."/>
            <person name="Finn R."/>
            <person name="Kale V."/>
            <person name="Holt S."/>
            <person name="Cochrane G."/>
            <person name="Meng A."/>
            <person name="Brown T."/>
            <person name="Cohen L."/>
        </authorList>
    </citation>
    <scope>NUCLEOTIDE SEQUENCE</scope>
    <source>
        <strain evidence="7">CCMP3278</strain>
    </source>
</reference>
<comment type="subcellular location">
    <subcellularLocation>
        <location evidence="1">Membrane</location>
    </subcellularLocation>
</comment>
<evidence type="ECO:0000256" key="3">
    <source>
        <dbReference type="ARBA" id="ARBA00023136"/>
    </source>
</evidence>
<dbReference type="SUPFAM" id="SSF117892">
    <property type="entry name" value="Band 7/SPFH domain"/>
    <property type="match status" value="1"/>
</dbReference>
<dbReference type="Pfam" id="PF15975">
    <property type="entry name" value="Flot"/>
    <property type="match status" value="1"/>
</dbReference>
<evidence type="ECO:0000259" key="6">
    <source>
        <dbReference type="SMART" id="SM00244"/>
    </source>
</evidence>
<feature type="coiled-coil region" evidence="5">
    <location>
        <begin position="263"/>
        <end position="299"/>
    </location>
</feature>
<dbReference type="InterPro" id="IPR027705">
    <property type="entry name" value="Flotillin_fam"/>
</dbReference>
<dbReference type="GO" id="GO:0072659">
    <property type="term" value="P:protein localization to plasma membrane"/>
    <property type="evidence" value="ECO:0007669"/>
    <property type="project" value="TreeGrafter"/>
</dbReference>